<keyword evidence="10" id="KW-1185">Reference proteome</keyword>
<dbReference type="HAMAP" id="MF_00412">
    <property type="entry name" value="ProA"/>
    <property type="match status" value="1"/>
</dbReference>
<evidence type="ECO:0000256" key="7">
    <source>
        <dbReference type="HAMAP-Rule" id="MF_00412"/>
    </source>
</evidence>
<keyword evidence="3 7" id="KW-0641">Proline biosynthesis</keyword>
<dbReference type="PATRIC" id="fig|284581.3.peg.2914"/>
<dbReference type="InterPro" id="IPR012134">
    <property type="entry name" value="Glu-5-SA_DH"/>
</dbReference>
<keyword evidence="2 7" id="KW-0028">Amino-acid biosynthesis</keyword>
<dbReference type="PANTHER" id="PTHR11063">
    <property type="entry name" value="GLUTAMATE SEMIALDEHYDE DEHYDROGENASE"/>
    <property type="match status" value="1"/>
</dbReference>
<comment type="catalytic activity">
    <reaction evidence="6 7">
        <text>L-glutamate 5-semialdehyde + phosphate + NADP(+) = L-glutamyl 5-phosphate + NADPH + H(+)</text>
        <dbReference type="Rhea" id="RHEA:19541"/>
        <dbReference type="ChEBI" id="CHEBI:15378"/>
        <dbReference type="ChEBI" id="CHEBI:43474"/>
        <dbReference type="ChEBI" id="CHEBI:57783"/>
        <dbReference type="ChEBI" id="CHEBI:58066"/>
        <dbReference type="ChEBI" id="CHEBI:58274"/>
        <dbReference type="ChEBI" id="CHEBI:58349"/>
        <dbReference type="EC" id="1.2.1.41"/>
    </reaction>
</comment>
<dbReference type="InterPro" id="IPR016161">
    <property type="entry name" value="Ald_DH/histidinol_DH"/>
</dbReference>
<comment type="function">
    <text evidence="7">Catalyzes the NADPH-dependent reduction of L-glutamate 5-phosphate into L-glutamate 5-semialdehyde and phosphate. The product spontaneously undergoes cyclization to form 1-pyrroline-5-carboxylate.</text>
</comment>
<evidence type="ECO:0000256" key="6">
    <source>
        <dbReference type="ARBA" id="ARBA00049024"/>
    </source>
</evidence>
<dbReference type="PROSITE" id="PS01223">
    <property type="entry name" value="PROA"/>
    <property type="match status" value="1"/>
</dbReference>
<evidence type="ECO:0000256" key="5">
    <source>
        <dbReference type="ARBA" id="ARBA00023002"/>
    </source>
</evidence>
<sequence>MSELMEKARILNQTTKSLQKQSAAAKNDALLLIADELRRNQDYILQENSLDIEGGKLANWSPSLFDRLLLTQERIQQIIEGLIQLVELNDPIGETIESWNRPNGLSIQSIRVPLGVVGMVYEARPNVTVDAAALCLKTGNCVLLRGSSSAIHTNRALVHIMKQALSKSKISPHAIELLEDTSHETAEELFRLNGYLDVLIPRGGASLIQNVIQKATVPVLETGVGNCHMFIDETASFHMACDIVLNAKMQRPSVCNSVETVLIHQNWPHTRPFIEFLHQHHIEIRGDEVLSSMFPYVKTATEWDWENEFLAPILAAKIVDDTNHAVFHIDQYGTMHSEAIISETQEHVDQFLQEVDAAVVYHNASTRFTDGEQFGFGAEIGISTQKLHARGPMGLKALTTTKSIVKGTGQIRES</sequence>
<dbReference type="PIRSF" id="PIRSF000151">
    <property type="entry name" value="GPR"/>
    <property type="match status" value="1"/>
</dbReference>
<dbReference type="InterPro" id="IPR020593">
    <property type="entry name" value="G-glutamylP_reductase_CS"/>
</dbReference>
<dbReference type="GO" id="GO:0050661">
    <property type="term" value="F:NADP binding"/>
    <property type="evidence" value="ECO:0007669"/>
    <property type="project" value="InterPro"/>
</dbReference>
<keyword evidence="7" id="KW-0963">Cytoplasm</keyword>
<reference evidence="10" key="1">
    <citation type="submission" date="2015-08" db="EMBL/GenBank/DDBJ databases">
        <title>Fjat-14210 dsm16467.</title>
        <authorList>
            <person name="Liu B."/>
            <person name="Wang J."/>
            <person name="Zhu Y."/>
            <person name="Liu G."/>
            <person name="Chen Q."/>
            <person name="Chen Z."/>
            <person name="Lan J."/>
            <person name="Che J."/>
            <person name="Ge C."/>
            <person name="Shi H."/>
            <person name="Pan Z."/>
            <person name="Liu X."/>
        </authorList>
    </citation>
    <scope>NUCLEOTIDE SEQUENCE [LARGE SCALE GENOMIC DNA]</scope>
    <source>
        <strain evidence="10">DSM 16467</strain>
    </source>
</reference>
<dbReference type="Proteomes" id="UP000037558">
    <property type="component" value="Unassembled WGS sequence"/>
</dbReference>
<accession>A0A0M0KVK0</accession>
<dbReference type="SUPFAM" id="SSF53720">
    <property type="entry name" value="ALDH-like"/>
    <property type="match status" value="1"/>
</dbReference>
<evidence type="ECO:0000256" key="1">
    <source>
        <dbReference type="ARBA" id="ARBA00004985"/>
    </source>
</evidence>
<dbReference type="GO" id="GO:0005737">
    <property type="term" value="C:cytoplasm"/>
    <property type="evidence" value="ECO:0007669"/>
    <property type="project" value="UniProtKB-SubCell"/>
</dbReference>
<dbReference type="InterPro" id="IPR000965">
    <property type="entry name" value="GPR_dom"/>
</dbReference>
<dbReference type="PANTHER" id="PTHR11063:SF8">
    <property type="entry name" value="DELTA-1-PYRROLINE-5-CARBOXYLATE SYNTHASE"/>
    <property type="match status" value="1"/>
</dbReference>
<dbReference type="NCBIfam" id="NF001221">
    <property type="entry name" value="PRK00197.1"/>
    <property type="match status" value="1"/>
</dbReference>
<comment type="caution">
    <text evidence="9">The sequence shown here is derived from an EMBL/GenBank/DDBJ whole genome shotgun (WGS) entry which is preliminary data.</text>
</comment>
<dbReference type="CDD" id="cd07079">
    <property type="entry name" value="ALDH_F18-19_ProA-GPR"/>
    <property type="match status" value="1"/>
</dbReference>
<name>A0A0M0KVK0_9BACI</name>
<dbReference type="OrthoDB" id="9809970at2"/>
<evidence type="ECO:0000256" key="3">
    <source>
        <dbReference type="ARBA" id="ARBA00022650"/>
    </source>
</evidence>
<keyword evidence="5 7" id="KW-0560">Oxidoreductase</keyword>
<dbReference type="Gene3D" id="3.40.605.10">
    <property type="entry name" value="Aldehyde Dehydrogenase, Chain A, domain 1"/>
    <property type="match status" value="1"/>
</dbReference>
<dbReference type="EMBL" id="LILC01000023">
    <property type="protein sequence ID" value="KOO42846.1"/>
    <property type="molecule type" value="Genomic_DNA"/>
</dbReference>
<feature type="domain" description="Aldehyde dehydrogenase" evidence="8">
    <location>
        <begin position="15"/>
        <end position="267"/>
    </location>
</feature>
<keyword evidence="4 7" id="KW-0521">NADP</keyword>
<evidence type="ECO:0000259" key="8">
    <source>
        <dbReference type="Pfam" id="PF00171"/>
    </source>
</evidence>
<evidence type="ECO:0000256" key="4">
    <source>
        <dbReference type="ARBA" id="ARBA00022857"/>
    </source>
</evidence>
<comment type="pathway">
    <text evidence="1 7">Amino-acid biosynthesis; L-proline biosynthesis; L-glutamate 5-semialdehyde from L-glutamate: step 2/2.</text>
</comment>
<dbReference type="InterPro" id="IPR016162">
    <property type="entry name" value="Ald_DH_N"/>
</dbReference>
<dbReference type="Pfam" id="PF00171">
    <property type="entry name" value="Aldedh"/>
    <property type="match status" value="1"/>
</dbReference>
<comment type="similarity">
    <text evidence="7">Belongs to the gamma-glutamyl phosphate reductase family.</text>
</comment>
<dbReference type="EC" id="1.2.1.41" evidence="7"/>
<dbReference type="NCBIfam" id="TIGR00407">
    <property type="entry name" value="proA"/>
    <property type="match status" value="1"/>
</dbReference>
<evidence type="ECO:0000313" key="10">
    <source>
        <dbReference type="Proteomes" id="UP000037558"/>
    </source>
</evidence>
<dbReference type="Gene3D" id="3.40.309.10">
    <property type="entry name" value="Aldehyde Dehydrogenase, Chain A, domain 2"/>
    <property type="match status" value="1"/>
</dbReference>
<evidence type="ECO:0000256" key="2">
    <source>
        <dbReference type="ARBA" id="ARBA00022605"/>
    </source>
</evidence>
<dbReference type="InterPro" id="IPR015590">
    <property type="entry name" value="Aldehyde_DH_dom"/>
</dbReference>
<dbReference type="STRING" id="284581.AMD01_17040"/>
<dbReference type="GO" id="GO:0055129">
    <property type="term" value="P:L-proline biosynthetic process"/>
    <property type="evidence" value="ECO:0007669"/>
    <property type="project" value="UniProtKB-UniRule"/>
</dbReference>
<organism evidence="9 10">
    <name type="scientific">Priestia koreensis</name>
    <dbReference type="NCBI Taxonomy" id="284581"/>
    <lineage>
        <taxon>Bacteria</taxon>
        <taxon>Bacillati</taxon>
        <taxon>Bacillota</taxon>
        <taxon>Bacilli</taxon>
        <taxon>Bacillales</taxon>
        <taxon>Bacillaceae</taxon>
        <taxon>Priestia</taxon>
    </lineage>
</organism>
<evidence type="ECO:0000313" key="9">
    <source>
        <dbReference type="EMBL" id="KOO42846.1"/>
    </source>
</evidence>
<dbReference type="RefSeq" id="WP_053402646.1">
    <property type="nucleotide sequence ID" value="NZ_JAUKEN010000001.1"/>
</dbReference>
<protein>
    <recommendedName>
        <fullName evidence="7">Gamma-glutamyl phosphate reductase</fullName>
        <shortName evidence="7">GPR</shortName>
        <ecNumber evidence="7">1.2.1.41</ecNumber>
    </recommendedName>
    <alternativeName>
        <fullName evidence="7">Glutamate-5-semialdehyde dehydrogenase</fullName>
    </alternativeName>
    <alternativeName>
        <fullName evidence="7">Glutamyl-gamma-semialdehyde dehydrogenase</fullName>
        <shortName evidence="7">GSA dehydrogenase</shortName>
    </alternativeName>
</protein>
<proteinExistence type="inferred from homology"/>
<dbReference type="AlphaFoldDB" id="A0A0M0KVK0"/>
<comment type="subcellular location">
    <subcellularLocation>
        <location evidence="7">Cytoplasm</location>
    </subcellularLocation>
</comment>
<gene>
    <name evidence="7 9" type="primary">proA</name>
    <name evidence="9" type="ORF">AMD01_17040</name>
</gene>
<dbReference type="GO" id="GO:0004350">
    <property type="term" value="F:glutamate-5-semialdehyde dehydrogenase activity"/>
    <property type="evidence" value="ECO:0007669"/>
    <property type="project" value="UniProtKB-UniRule"/>
</dbReference>
<dbReference type="InterPro" id="IPR016163">
    <property type="entry name" value="Ald_DH_C"/>
</dbReference>
<dbReference type="UniPathway" id="UPA00098">
    <property type="reaction ID" value="UER00360"/>
</dbReference>